<protein>
    <submittedName>
        <fullName evidence="3">Uncharacterized protein</fullName>
    </submittedName>
</protein>
<accession>A0A7S4N7Y1</accession>
<evidence type="ECO:0000256" key="2">
    <source>
        <dbReference type="SAM" id="MobiDB-lite"/>
    </source>
</evidence>
<sequence>MSQTSPLISAAISLDSRYRTMSDETGGATPRGLRGSVRIRNRAVAEREASRLARPDVPSRTGALGHASRKKSSVSSTPFGILPLNRSVAAELGGDAEEQWCGPFSVARQMIAAREEAREKREAEQKEREEKSSDVYQHPLDEIVEEVEEEKKRKANPSMKWKGKVRETGEKSNFYMKRRRRFARQQQGLDLSRNQRIPSLFNLCVGFLVDHFEFVEGLGAGIGADVRRLICESLVSKGKMNGAAFDTIAEPGIEALEIIDCAAVTQDQLSSALGLLIESGLQALILNHAGRAFGSKAVNSIVSASSNQLFALSIGGAYLLKDKDASSLLEATSSTLSSIEFKACHLIGTSFCMSISKNFAPSRGTGCLLELSLEDVPLTKESLLTMGSASDALQNLKSLSLRHIEGIDDDVVSNLLDSTRNLEAIDLSNNSLLTDGTLSAVRKCNKNGTLRAMQLSGLRNISSAGLEALFTLHIPGLPSAPKLRKLDLSSCSKDAVNDAVFELAVLASSVKAVGNATCAEEVQSKRVSGGWSSLGGLIDVNLSGSCVTDKSMETLASMCSGSLRELDVSFCAFVSNKGLGFLVSELGNQLAKLHIWGNAQISDEFLDGHGRVDDGGLEIIGAWMKRSGKCSVR</sequence>
<evidence type="ECO:0000313" key="3">
    <source>
        <dbReference type="EMBL" id="CAE2271763.1"/>
    </source>
</evidence>
<name>A0A7S4N7Y1_9STRA</name>
<dbReference type="AlphaFoldDB" id="A0A7S4N7Y1"/>
<feature type="coiled-coil region" evidence="1">
    <location>
        <begin position="106"/>
        <end position="134"/>
    </location>
</feature>
<dbReference type="GO" id="GO:0031146">
    <property type="term" value="P:SCF-dependent proteasomal ubiquitin-dependent protein catabolic process"/>
    <property type="evidence" value="ECO:0007669"/>
    <property type="project" value="TreeGrafter"/>
</dbReference>
<organism evidence="3">
    <name type="scientific">Odontella aurita</name>
    <dbReference type="NCBI Taxonomy" id="265563"/>
    <lineage>
        <taxon>Eukaryota</taxon>
        <taxon>Sar</taxon>
        <taxon>Stramenopiles</taxon>
        <taxon>Ochrophyta</taxon>
        <taxon>Bacillariophyta</taxon>
        <taxon>Mediophyceae</taxon>
        <taxon>Biddulphiophycidae</taxon>
        <taxon>Eupodiscales</taxon>
        <taxon>Odontellaceae</taxon>
        <taxon>Odontella</taxon>
    </lineage>
</organism>
<reference evidence="3" key="1">
    <citation type="submission" date="2021-01" db="EMBL/GenBank/DDBJ databases">
        <authorList>
            <person name="Corre E."/>
            <person name="Pelletier E."/>
            <person name="Niang G."/>
            <person name="Scheremetjew M."/>
            <person name="Finn R."/>
            <person name="Kale V."/>
            <person name="Holt S."/>
            <person name="Cochrane G."/>
            <person name="Meng A."/>
            <person name="Brown T."/>
            <person name="Cohen L."/>
        </authorList>
    </citation>
    <scope>NUCLEOTIDE SEQUENCE</scope>
    <source>
        <strain evidence="3">Isolate 1302-5</strain>
    </source>
</reference>
<dbReference type="GO" id="GO:0019005">
    <property type="term" value="C:SCF ubiquitin ligase complex"/>
    <property type="evidence" value="ECO:0007669"/>
    <property type="project" value="TreeGrafter"/>
</dbReference>
<feature type="region of interest" description="Disordered" evidence="2">
    <location>
        <begin position="45"/>
        <end position="80"/>
    </location>
</feature>
<evidence type="ECO:0000256" key="1">
    <source>
        <dbReference type="SAM" id="Coils"/>
    </source>
</evidence>
<dbReference type="EMBL" id="HBKQ01046988">
    <property type="protein sequence ID" value="CAE2271763.1"/>
    <property type="molecule type" value="Transcribed_RNA"/>
</dbReference>
<dbReference type="SMART" id="SM00367">
    <property type="entry name" value="LRR_CC"/>
    <property type="match status" value="5"/>
</dbReference>
<feature type="compositionally biased region" description="Basic and acidic residues" evidence="2">
    <location>
        <begin position="45"/>
        <end position="54"/>
    </location>
</feature>
<proteinExistence type="predicted"/>
<dbReference type="Gene3D" id="3.80.10.10">
    <property type="entry name" value="Ribonuclease Inhibitor"/>
    <property type="match status" value="2"/>
</dbReference>
<dbReference type="SUPFAM" id="SSF52047">
    <property type="entry name" value="RNI-like"/>
    <property type="match status" value="1"/>
</dbReference>
<keyword evidence="1" id="KW-0175">Coiled coil</keyword>
<dbReference type="InterPro" id="IPR006553">
    <property type="entry name" value="Leu-rich_rpt_Cys-con_subtyp"/>
</dbReference>
<dbReference type="InterPro" id="IPR032675">
    <property type="entry name" value="LRR_dom_sf"/>
</dbReference>
<dbReference type="PANTHER" id="PTHR13318">
    <property type="entry name" value="PARTNER OF PAIRED, ISOFORM B-RELATED"/>
    <property type="match status" value="1"/>
</dbReference>
<gene>
    <name evidence="3" type="ORF">OAUR00152_LOCUS32444</name>
</gene>